<sequence length="140" mass="16780">MVSYEQQPSHESSGEAGRYRFYETPMPSLDDYQKDHRGEYRCDRVHKGKQCEKSYKRRADLQKHLKTHDKPVYCPFSNDPNYPCRKPRAAEQRDMERHVVSHHPEWARQHGFEAGEFECGCGETFTREDNFKRHQRKCKD</sequence>
<dbReference type="Proteomes" id="UP001396898">
    <property type="component" value="Unassembled WGS sequence"/>
</dbReference>
<keyword evidence="1" id="KW-0479">Metal-binding</keyword>
<dbReference type="SUPFAM" id="SSF57667">
    <property type="entry name" value="beta-beta-alpha zinc fingers"/>
    <property type="match status" value="1"/>
</dbReference>
<evidence type="ECO:0000313" key="4">
    <source>
        <dbReference type="EMBL" id="KAK8012930.1"/>
    </source>
</evidence>
<evidence type="ECO:0000259" key="3">
    <source>
        <dbReference type="PROSITE" id="PS50157"/>
    </source>
</evidence>
<reference evidence="4 5" key="1">
    <citation type="submission" date="2023-01" db="EMBL/GenBank/DDBJ databases">
        <title>Analysis of 21 Apiospora genomes using comparative genomics revels a genus with tremendous synthesis potential of carbohydrate active enzymes and secondary metabolites.</title>
        <authorList>
            <person name="Sorensen T."/>
        </authorList>
    </citation>
    <scope>NUCLEOTIDE SEQUENCE [LARGE SCALE GENOMIC DNA]</scope>
    <source>
        <strain evidence="4 5">CBS 20057</strain>
    </source>
</reference>
<keyword evidence="1" id="KW-0862">Zinc</keyword>
<accession>A0ABR1RI46</accession>
<evidence type="ECO:0000313" key="5">
    <source>
        <dbReference type="Proteomes" id="UP001396898"/>
    </source>
</evidence>
<keyword evidence="1" id="KW-0863">Zinc-finger</keyword>
<proteinExistence type="predicted"/>
<dbReference type="Pfam" id="PF00096">
    <property type="entry name" value="zf-C2H2"/>
    <property type="match status" value="2"/>
</dbReference>
<dbReference type="InterPro" id="IPR036236">
    <property type="entry name" value="Znf_C2H2_sf"/>
</dbReference>
<evidence type="ECO:0000256" key="1">
    <source>
        <dbReference type="PROSITE-ProRule" id="PRU00042"/>
    </source>
</evidence>
<dbReference type="PROSITE" id="PS50157">
    <property type="entry name" value="ZINC_FINGER_C2H2_2"/>
    <property type="match status" value="1"/>
</dbReference>
<feature type="compositionally biased region" description="Polar residues" evidence="2">
    <location>
        <begin position="1"/>
        <end position="11"/>
    </location>
</feature>
<keyword evidence="5" id="KW-1185">Reference proteome</keyword>
<name>A0ABR1RI46_9PEZI</name>
<comment type="caution">
    <text evidence="4">The sequence shown here is derived from an EMBL/GenBank/DDBJ whole genome shotgun (WGS) entry which is preliminary data.</text>
</comment>
<feature type="region of interest" description="Disordered" evidence="2">
    <location>
        <begin position="1"/>
        <end position="34"/>
    </location>
</feature>
<feature type="domain" description="C2H2-type" evidence="3">
    <location>
        <begin position="40"/>
        <end position="68"/>
    </location>
</feature>
<organism evidence="4 5">
    <name type="scientific">Apiospora marii</name>
    <dbReference type="NCBI Taxonomy" id="335849"/>
    <lineage>
        <taxon>Eukaryota</taxon>
        <taxon>Fungi</taxon>
        <taxon>Dikarya</taxon>
        <taxon>Ascomycota</taxon>
        <taxon>Pezizomycotina</taxon>
        <taxon>Sordariomycetes</taxon>
        <taxon>Xylariomycetidae</taxon>
        <taxon>Amphisphaeriales</taxon>
        <taxon>Apiosporaceae</taxon>
        <taxon>Apiospora</taxon>
    </lineage>
</organism>
<dbReference type="InterPro" id="IPR013087">
    <property type="entry name" value="Znf_C2H2_type"/>
</dbReference>
<dbReference type="Gene3D" id="3.30.160.60">
    <property type="entry name" value="Classic Zinc Finger"/>
    <property type="match status" value="2"/>
</dbReference>
<evidence type="ECO:0000256" key="2">
    <source>
        <dbReference type="SAM" id="MobiDB-lite"/>
    </source>
</evidence>
<dbReference type="EMBL" id="JAQQWI010000015">
    <property type="protein sequence ID" value="KAK8012930.1"/>
    <property type="molecule type" value="Genomic_DNA"/>
</dbReference>
<gene>
    <name evidence="4" type="ORF">PG991_010305</name>
</gene>
<protein>
    <recommendedName>
        <fullName evidence="3">C2H2-type domain-containing protein</fullName>
    </recommendedName>
</protein>